<evidence type="ECO:0000256" key="4">
    <source>
        <dbReference type="ARBA" id="ARBA00022737"/>
    </source>
</evidence>
<dbReference type="Pfam" id="PF05593">
    <property type="entry name" value="RHS_repeat"/>
    <property type="match status" value="4"/>
</dbReference>
<dbReference type="Pfam" id="PF20148">
    <property type="entry name" value="DUF6531"/>
    <property type="match status" value="1"/>
</dbReference>
<comment type="caution">
    <text evidence="10">The sequence shown here is derived from an EMBL/GenBank/DDBJ whole genome shotgun (WGS) entry which is preliminary data.</text>
</comment>
<dbReference type="Gene3D" id="2.60.120.260">
    <property type="entry name" value="Galactose-binding domain-like"/>
    <property type="match status" value="2"/>
</dbReference>
<sequence length="1901" mass="211803">MEGKSIFNYRYVAMILSCCLIFSIVVPPFAQAALGKSERVVQKSRNIEANIGDLPTKRPKSKLELESRRTKYSTRYLNPDGSFTEEIYLQPQFYQDPLDKKWKKINNDLKPNGADMFENTANAFKVTFAKQSSQPELVSIKENDRILSFIPINAKNVQGVAKNNEIIYKGLFEQTDVRYRLQGNAVKEDIILNNKPSSNAFTFEMKLKGVKAVAKKDGTIVFEDSKGNPKWYLEKPYMFDANHKYSDQVAFHLRQNSGKTYIDVIVDESFLQDPDTIYPVTIDPTINEWDVLRDNFIAYNFPDSVYSSNTYMHTGYNSYFGTTRALVRFYLPSLPSDSVISSATFNAYQTNADGQQVSIDLHRITSNWSSSVTWNNQPSIRSTKESTTTNNTANTYWSWDITQLVKDWYNGIQPNYGLMLKQQNESSSPYRTFNTVNNSVNTPRITINYWVEPIGQESFWTTTKDGVNPANGNLVLQTTDLAISGLGEDVEFTRTYNSRKSGSNGMFGYGWMSNLEMNIWDAGSGPVTFVDGDNTRHIFGEKVGGGYEAAGGVYLDLIKNGDGTYTITKTDGTKLYFNTNGKLSRMVDTNGNTTTLNYNANGKLASITDASARTTTIAYGTNGYVSSITDPANRTISYEYDASGNLTKVTDAQGNATIFTYDSDHNLTSIKNARNITTTIGYDTLDRVTSIERPITINGALTNSTTNYSYDKTNGVTSVTDGEGRRVDYTYNANGNIIQITENPLDAQNKAVTTFDYDNNNNLTRVVEPNENKANGTAAFIYQYDEKGNIVSVQLPENQSAQYTYDLQNNLIKEQDFNSNVSTFDYDQNNNQTEAIDPYTQSVSQRYDNLGNLQYSTYPMSTADNLVSNSSFEFDHNADNWPDNWTKAVESGKIATFSWTTTSKFGNKAISISNSTGWAIVSSDKQPYDGGVYVASGYVKTSSMSARALIKVEYFDAQGNWLNQKISYGLAGTNDWTRLHVVADNAPSGTQTIRVSVGVNAGSGTAYFDGIQLEKGTVVSAYNLVDNSSFERDMNSDGIPDNWTTSGNLSTNDGLDTTVANIYVGSKSFKITGESGKNKHIKQRINISGDSNTKLTLSGWSKQEGANPNGGYYSLQVAIHYTNGTTDWGYANDFDKAKTDWQHVTAEVKPKQAFDYIEVYYYYFNQTGTAWFDAMRLEVGASHTSYTYDAKKNYVTQIKDPAGDTVSFGYDAVGNQTSVTDGKGKTTSYEYNANNQLTKVTDPNGNVTTYGYDGVGNRTSVKNAKNYITNYTYNELNQVSGFTNPLNQTTSFAYDKNGNLTKVTYANGDKVSYSYNALNRLVSIAYNGLTKWTLNYDANGNVTSVTDGSGNTITYTYDKNNRPTRISKGASNSIAYGYDNNGNVMSTSITVGTTTDTIGYSYNPLDQLVVLSRNSANLARFTYDERGNISSIIHANGTYTAYEYNDANQLKSIKNFGANGNVLNYFNYSYDANGNITSVETNNGTITYQYDALNQLTKETLADGTTITYEYDAVGNRTKKIVNNGTTTTTTYTYDAADQLTAVNGQAYTYDANGNLTNNGNKTFVYDDDNRLIEVKNVSGTTIASFTYDQLGRRISKTTSSGTIYYHYDGDSNQVLYETDANNNIVAEYTWDYQGNPVTMTKGGVTYYYHINGHGDVTALTDANGNVVAQYQYDAWGNIISQTGTMASSNPYRYAGYRYDEETGLYYLMARYYDANIGRFITRDTFHGFEDDPQSLNQYAYANNNPVVNIDPDGQFAMLIPAAYAAAVAVLGTALVYYAIKALDAVGELIDQSFARVKTKPNYRSKYELHHIVAQKAKKAQPARNVLSKVGLNVNNPQNLISIKTGLHRRLHTNKYYETINNIMNYAYNKKYSYKTNRKRVIAALDAIKVWLKTKSFFSPF</sequence>
<dbReference type="Gene3D" id="2.60.120.970">
    <property type="match status" value="1"/>
</dbReference>
<feature type="chain" id="PRO_5047033746" description="DNRLRE domain-containing protein" evidence="6">
    <location>
        <begin position="33"/>
        <end position="1901"/>
    </location>
</feature>
<dbReference type="InterPro" id="IPR032871">
    <property type="entry name" value="AHH_dom_containing"/>
</dbReference>
<evidence type="ECO:0000259" key="9">
    <source>
        <dbReference type="Pfam" id="PF25023"/>
    </source>
</evidence>
<evidence type="ECO:0008006" key="12">
    <source>
        <dbReference type="Google" id="ProtNLM"/>
    </source>
</evidence>
<feature type="signal peptide" evidence="6">
    <location>
        <begin position="1"/>
        <end position="32"/>
    </location>
</feature>
<feature type="domain" description="Carbohydrate-binding module family 96" evidence="8">
    <location>
        <begin position="294"/>
        <end position="448"/>
    </location>
</feature>
<dbReference type="NCBIfam" id="NF033679">
    <property type="entry name" value="DNRLRE_dom"/>
    <property type="match status" value="1"/>
</dbReference>
<evidence type="ECO:0000256" key="2">
    <source>
        <dbReference type="ARBA" id="ARBA00022525"/>
    </source>
</evidence>
<feature type="domain" description="Teneurin-like YD-shell" evidence="9">
    <location>
        <begin position="1291"/>
        <end position="1385"/>
    </location>
</feature>
<proteinExistence type="predicted"/>
<keyword evidence="3 6" id="KW-0732">Signal</keyword>
<dbReference type="Pfam" id="PF24517">
    <property type="entry name" value="CBM96"/>
    <property type="match status" value="1"/>
</dbReference>
<keyword evidence="5" id="KW-0472">Membrane</keyword>
<dbReference type="InterPro" id="IPR031325">
    <property type="entry name" value="RHS_repeat"/>
</dbReference>
<dbReference type="InterPro" id="IPR050708">
    <property type="entry name" value="T6SS_VgrG/RHS"/>
</dbReference>
<feature type="transmembrane region" description="Helical" evidence="5">
    <location>
        <begin position="1756"/>
        <end position="1780"/>
    </location>
</feature>
<keyword evidence="5" id="KW-0812">Transmembrane</keyword>
<dbReference type="EMBL" id="NEWL01000001">
    <property type="protein sequence ID" value="OXB91417.1"/>
    <property type="molecule type" value="Genomic_DNA"/>
</dbReference>
<feature type="domain" description="Teneurin-like YD-shell" evidence="9">
    <location>
        <begin position="1469"/>
        <end position="1747"/>
    </location>
</feature>
<keyword evidence="5" id="KW-1133">Transmembrane helix</keyword>
<feature type="domain" description="Teneurin-like YD-shell" evidence="9">
    <location>
        <begin position="694"/>
        <end position="861"/>
    </location>
</feature>
<keyword evidence="4" id="KW-0677">Repeat</keyword>
<dbReference type="PANTHER" id="PTHR32305:SF17">
    <property type="entry name" value="TRNA NUCLEASE WAPA"/>
    <property type="match status" value="1"/>
</dbReference>
<dbReference type="NCBIfam" id="TIGR01643">
    <property type="entry name" value="YD_repeat_2x"/>
    <property type="match status" value="12"/>
</dbReference>
<evidence type="ECO:0000259" key="7">
    <source>
        <dbReference type="Pfam" id="PF20148"/>
    </source>
</evidence>
<dbReference type="Gene3D" id="3.90.930.1">
    <property type="match status" value="1"/>
</dbReference>
<keyword evidence="2" id="KW-0964">Secreted</keyword>
<evidence type="ECO:0000256" key="3">
    <source>
        <dbReference type="ARBA" id="ARBA00022729"/>
    </source>
</evidence>
<dbReference type="Gene3D" id="2.180.10.10">
    <property type="entry name" value="RHS repeat-associated core"/>
    <property type="match status" value="2"/>
</dbReference>
<dbReference type="InterPro" id="IPR006530">
    <property type="entry name" value="YD"/>
</dbReference>
<protein>
    <recommendedName>
        <fullName evidence="12">DNRLRE domain-containing protein</fullName>
    </recommendedName>
</protein>
<dbReference type="GeneID" id="32407107"/>
<comment type="subcellular location">
    <subcellularLocation>
        <location evidence="1">Secreted</location>
    </subcellularLocation>
</comment>
<evidence type="ECO:0000313" key="11">
    <source>
        <dbReference type="Proteomes" id="UP000198364"/>
    </source>
</evidence>
<dbReference type="PANTHER" id="PTHR32305">
    <property type="match status" value="1"/>
</dbReference>
<gene>
    <name evidence="10" type="ORF">B9L21_00835</name>
</gene>
<dbReference type="Proteomes" id="UP000198364">
    <property type="component" value="Unassembled WGS sequence"/>
</dbReference>
<name>A0ABX4DLI1_9BACL</name>
<keyword evidence="11" id="KW-1185">Reference proteome</keyword>
<evidence type="ECO:0000256" key="1">
    <source>
        <dbReference type="ARBA" id="ARBA00004613"/>
    </source>
</evidence>
<dbReference type="InterPro" id="IPR045351">
    <property type="entry name" value="DUF6531"/>
</dbReference>
<evidence type="ECO:0000259" key="8">
    <source>
        <dbReference type="Pfam" id="PF24517"/>
    </source>
</evidence>
<dbReference type="InterPro" id="IPR055372">
    <property type="entry name" value="CBM96"/>
</dbReference>
<dbReference type="RefSeq" id="WP_082816510.1">
    <property type="nucleotide sequence ID" value="NZ_NEWL01000001.1"/>
</dbReference>
<organism evidence="10 11">
    <name type="scientific">Geobacillus uzenensis</name>
    <dbReference type="NCBI Taxonomy" id="129339"/>
    <lineage>
        <taxon>Bacteria</taxon>
        <taxon>Bacillati</taxon>
        <taxon>Bacillota</taxon>
        <taxon>Bacilli</taxon>
        <taxon>Bacillales</taxon>
        <taxon>Anoxybacillaceae</taxon>
        <taxon>Geobacillus</taxon>
    </lineage>
</organism>
<evidence type="ECO:0000256" key="6">
    <source>
        <dbReference type="SAM" id="SignalP"/>
    </source>
</evidence>
<dbReference type="InterPro" id="IPR022385">
    <property type="entry name" value="Rhs_assc_core"/>
</dbReference>
<feature type="domain" description="Teneurin-like YD-shell" evidence="9">
    <location>
        <begin position="632"/>
        <end position="691"/>
    </location>
</feature>
<dbReference type="Pfam" id="PF14412">
    <property type="entry name" value="AHH"/>
    <property type="match status" value="1"/>
</dbReference>
<feature type="domain" description="DUF6531" evidence="7">
    <location>
        <begin position="465"/>
        <end position="539"/>
    </location>
</feature>
<evidence type="ECO:0000256" key="5">
    <source>
        <dbReference type="SAM" id="Phobius"/>
    </source>
</evidence>
<dbReference type="Pfam" id="PF25023">
    <property type="entry name" value="TEN_YD-shell"/>
    <property type="match status" value="4"/>
</dbReference>
<dbReference type="NCBIfam" id="TIGR03696">
    <property type="entry name" value="Rhs_assc_core"/>
    <property type="match status" value="1"/>
</dbReference>
<reference evidence="10 11" key="1">
    <citation type="submission" date="2017-05" db="EMBL/GenBank/DDBJ databases">
        <title>The genome sequence of Geobacillus uzenensis BGSC 92A1.</title>
        <authorList>
            <person name="Ramaloko W.T."/>
            <person name="Koen N."/>
            <person name="Polliack S."/>
            <person name="Aliyu H."/>
            <person name="Lebre P."/>
            <person name="Mohr T."/>
            <person name="Oswald F."/>
            <person name="Zwick M."/>
            <person name="Neumann A."/>
            <person name="Syldatk C."/>
            <person name="Cowan D."/>
            <person name="De Maayer P."/>
        </authorList>
    </citation>
    <scope>NUCLEOTIDE SEQUENCE [LARGE SCALE GENOMIC DNA]</scope>
    <source>
        <strain evidence="10 11">BGSC 92A1</strain>
    </source>
</reference>
<evidence type="ECO:0000313" key="10">
    <source>
        <dbReference type="EMBL" id="OXB91417.1"/>
    </source>
</evidence>
<accession>A0ABX4DLI1</accession>
<dbReference type="InterPro" id="IPR056823">
    <property type="entry name" value="TEN-like_YD-shell"/>
</dbReference>